<dbReference type="AlphaFoldDB" id="A0A7R9ZNM6"/>
<organism evidence="1">
    <name type="scientific">Craspedostauros australis</name>
    <dbReference type="NCBI Taxonomy" id="1486917"/>
    <lineage>
        <taxon>Eukaryota</taxon>
        <taxon>Sar</taxon>
        <taxon>Stramenopiles</taxon>
        <taxon>Ochrophyta</taxon>
        <taxon>Bacillariophyta</taxon>
        <taxon>Bacillariophyceae</taxon>
        <taxon>Bacillariophycidae</taxon>
        <taxon>Naviculales</taxon>
        <taxon>Naviculaceae</taxon>
        <taxon>Craspedostauros</taxon>
    </lineage>
</organism>
<gene>
    <name evidence="1" type="ORF">CAUS1442_LOCUS7138</name>
</gene>
<sequence>MLSSSHDQLSDHCHTVVCTHTHPFVSFVFMHPAHTSSIACGAVGAGHQMSGVNRGGGTTSYGNTGGYYYGYGSKCDACTGKHEPRIGTNCADSSSDNSCCTSRIWTFTKPHLAPKLAIAWLGTTLLQTALFIVVASRSDGRSSSCLQVWRIANAEV</sequence>
<protein>
    <submittedName>
        <fullName evidence="1">Uncharacterized protein</fullName>
    </submittedName>
</protein>
<evidence type="ECO:0000313" key="1">
    <source>
        <dbReference type="EMBL" id="CAD8335033.1"/>
    </source>
</evidence>
<reference evidence="1" key="1">
    <citation type="submission" date="2021-01" db="EMBL/GenBank/DDBJ databases">
        <authorList>
            <person name="Corre E."/>
            <person name="Pelletier E."/>
            <person name="Niang G."/>
            <person name="Scheremetjew M."/>
            <person name="Finn R."/>
            <person name="Kale V."/>
            <person name="Holt S."/>
            <person name="Cochrane G."/>
            <person name="Meng A."/>
            <person name="Brown T."/>
            <person name="Cohen L."/>
        </authorList>
    </citation>
    <scope>NUCLEOTIDE SEQUENCE</scope>
    <source>
        <strain evidence="1">CCMP3328</strain>
    </source>
</reference>
<accession>A0A7R9ZNM6</accession>
<proteinExistence type="predicted"/>
<dbReference type="EMBL" id="HBEF01011311">
    <property type="protein sequence ID" value="CAD8335033.1"/>
    <property type="molecule type" value="Transcribed_RNA"/>
</dbReference>
<name>A0A7R9ZNM6_9STRA</name>